<evidence type="ECO:0000313" key="3">
    <source>
        <dbReference type="Proteomes" id="UP000824890"/>
    </source>
</evidence>
<comment type="caution">
    <text evidence="2">The sequence shown here is derived from an EMBL/GenBank/DDBJ whole genome shotgun (WGS) entry which is preliminary data.</text>
</comment>
<feature type="compositionally biased region" description="Basic and acidic residues" evidence="1">
    <location>
        <begin position="201"/>
        <end position="218"/>
    </location>
</feature>
<accession>A0ABQ8ECR3</accession>
<dbReference type="Proteomes" id="UP000824890">
    <property type="component" value="Unassembled WGS sequence"/>
</dbReference>
<evidence type="ECO:0000256" key="1">
    <source>
        <dbReference type="SAM" id="MobiDB-lite"/>
    </source>
</evidence>
<organism evidence="2 3">
    <name type="scientific">Brassica napus</name>
    <name type="common">Rape</name>
    <dbReference type="NCBI Taxonomy" id="3708"/>
    <lineage>
        <taxon>Eukaryota</taxon>
        <taxon>Viridiplantae</taxon>
        <taxon>Streptophyta</taxon>
        <taxon>Embryophyta</taxon>
        <taxon>Tracheophyta</taxon>
        <taxon>Spermatophyta</taxon>
        <taxon>Magnoliopsida</taxon>
        <taxon>eudicotyledons</taxon>
        <taxon>Gunneridae</taxon>
        <taxon>Pentapetalae</taxon>
        <taxon>rosids</taxon>
        <taxon>malvids</taxon>
        <taxon>Brassicales</taxon>
        <taxon>Brassicaceae</taxon>
        <taxon>Brassiceae</taxon>
        <taxon>Brassica</taxon>
    </lineage>
</organism>
<dbReference type="EMBL" id="JAGKQM010000002">
    <property type="protein sequence ID" value="KAH0939213.1"/>
    <property type="molecule type" value="Genomic_DNA"/>
</dbReference>
<protein>
    <submittedName>
        <fullName evidence="2">Uncharacterized protein</fullName>
    </submittedName>
</protein>
<name>A0ABQ8ECR3_BRANA</name>
<gene>
    <name evidence="2" type="ORF">HID58_006674</name>
</gene>
<feature type="region of interest" description="Disordered" evidence="1">
    <location>
        <begin position="74"/>
        <end position="239"/>
    </location>
</feature>
<proteinExistence type="predicted"/>
<reference evidence="2 3" key="1">
    <citation type="submission" date="2021-05" db="EMBL/GenBank/DDBJ databases">
        <title>Genome Assembly of Synthetic Allotetraploid Brassica napus Reveals Homoeologous Exchanges between Subgenomes.</title>
        <authorList>
            <person name="Davis J.T."/>
        </authorList>
    </citation>
    <scope>NUCLEOTIDE SEQUENCE [LARGE SCALE GENOMIC DNA]</scope>
    <source>
        <strain evidence="3">cv. Da-Ae</strain>
        <tissue evidence="2">Seedling</tissue>
    </source>
</reference>
<sequence length="388" mass="44025">MARRLSAAEKEKGVVADNYEPPRTARVRVQAPANSSHLEKHSLTLIGRRHCSCCFKLDHELKDCLEAKAQKRTQAERDCAKGESAELRPNQPQREELRPNQNMPFRFTSSRSNAESLSTGETRYSLERRYDRRHERDNYLNSKDSRGERNNRTARGEVQRRPPRYVAPRASKEGQLNTGREGEANSRRKEHRSLSQRSHSYYREIVKPREEVRREESNSSKYQLGSSRGVPLEDKSPDHLSKEAVETAMGELRDVINIYSSCADPVESAARKERCRQAEENGEIEETAVNMVRATQATVITSPPAQGAQSLERLPATQRLSLPLSTETSQERIPATQRLSIGHQPEADQERADLRVKEGCWLARGLSRAPIQGGELPNNLNLLIARRS</sequence>
<keyword evidence="3" id="KW-1185">Reference proteome</keyword>
<evidence type="ECO:0000313" key="2">
    <source>
        <dbReference type="EMBL" id="KAH0939213.1"/>
    </source>
</evidence>
<feature type="compositionally biased region" description="Basic and acidic residues" evidence="1">
    <location>
        <begin position="124"/>
        <end position="160"/>
    </location>
</feature>
<feature type="compositionally biased region" description="Basic and acidic residues" evidence="1">
    <location>
        <begin position="74"/>
        <end position="86"/>
    </location>
</feature>
<feature type="compositionally biased region" description="Polar residues" evidence="1">
    <location>
        <begin position="99"/>
        <end position="122"/>
    </location>
</feature>